<proteinExistence type="predicted"/>
<keyword evidence="2" id="KW-0732">Signal</keyword>
<dbReference type="RefSeq" id="XP_056052449.1">
    <property type="nucleotide sequence ID" value="XM_056200617.1"/>
</dbReference>
<dbReference type="EMBL" id="JAJHUN010000009">
    <property type="protein sequence ID" value="KAJ4150735.1"/>
    <property type="molecule type" value="Genomic_DNA"/>
</dbReference>
<evidence type="ECO:0000256" key="1">
    <source>
        <dbReference type="SAM" id="Phobius"/>
    </source>
</evidence>
<sequence length="369" mass="41613">MHRLLAVLWSGYASAFLPCPYPATCIAYEYSSFQKSISQRVISQEKKIMNDPPIIAALKQCPQAQRSTITRAYFAQKAQACGEVNLPPVVDQNRAFGLAARVMAMVNSSAESQTDGLLESGMLPLTWQDDTSFSDFLDMAFPSQSDMNAAQNDLLQQLMSEPSNKWHNLTARRLKKIAGLDLVATDNLQNHLRLDWKCKTVEIYHYTSVLKENLLSSVDCDDHDNTTRGISEGNMPRELALETLVTLKEILFPLDSDSQALLRTLVCKESFDPDCLRVDTRPYRRPDEKSLCYRYWGNRLSDLQEHMEAPTAKGFVEKWMERRSGARYVMMATMGGVVIAVILGALSLAVSIFQAWVGYQQWKHPVNPS</sequence>
<organism evidence="3 4">
    <name type="scientific">Akanthomyces muscarius</name>
    <name type="common">Entomopathogenic fungus</name>
    <name type="synonym">Lecanicillium muscarium</name>
    <dbReference type="NCBI Taxonomy" id="2231603"/>
    <lineage>
        <taxon>Eukaryota</taxon>
        <taxon>Fungi</taxon>
        <taxon>Dikarya</taxon>
        <taxon>Ascomycota</taxon>
        <taxon>Pezizomycotina</taxon>
        <taxon>Sordariomycetes</taxon>
        <taxon>Hypocreomycetidae</taxon>
        <taxon>Hypocreales</taxon>
        <taxon>Cordycipitaceae</taxon>
        <taxon>Akanthomyces</taxon>
    </lineage>
</organism>
<gene>
    <name evidence="3" type="ORF">LMH87_011471</name>
</gene>
<keyword evidence="4" id="KW-1185">Reference proteome</keyword>
<dbReference type="GeneID" id="80898630"/>
<evidence type="ECO:0000313" key="3">
    <source>
        <dbReference type="EMBL" id="KAJ4150735.1"/>
    </source>
</evidence>
<keyword evidence="1" id="KW-0812">Transmembrane</keyword>
<dbReference type="AlphaFoldDB" id="A0A9W8QBM2"/>
<keyword evidence="1" id="KW-1133">Transmembrane helix</keyword>
<evidence type="ECO:0000313" key="4">
    <source>
        <dbReference type="Proteomes" id="UP001144673"/>
    </source>
</evidence>
<feature type="transmembrane region" description="Helical" evidence="1">
    <location>
        <begin position="328"/>
        <end position="353"/>
    </location>
</feature>
<protein>
    <submittedName>
        <fullName evidence="3">Uncharacterized protein</fullName>
    </submittedName>
</protein>
<keyword evidence="1" id="KW-0472">Membrane</keyword>
<comment type="caution">
    <text evidence="3">The sequence shown here is derived from an EMBL/GenBank/DDBJ whole genome shotgun (WGS) entry which is preliminary data.</text>
</comment>
<feature type="signal peptide" evidence="2">
    <location>
        <begin position="1"/>
        <end position="15"/>
    </location>
</feature>
<name>A0A9W8QBM2_AKAMU</name>
<dbReference type="KEGG" id="amus:LMH87_011471"/>
<accession>A0A9W8QBM2</accession>
<reference evidence="3" key="1">
    <citation type="journal article" date="2023" name="Access Microbiol">
        <title>De-novo genome assembly for Akanthomyces muscarius, a biocontrol agent of insect agricultural pests.</title>
        <authorList>
            <person name="Erdos Z."/>
            <person name="Studholme D.J."/>
            <person name="Raymond B."/>
            <person name="Sharma M."/>
        </authorList>
    </citation>
    <scope>NUCLEOTIDE SEQUENCE</scope>
    <source>
        <strain evidence="3">Ve6</strain>
    </source>
</reference>
<evidence type="ECO:0000256" key="2">
    <source>
        <dbReference type="SAM" id="SignalP"/>
    </source>
</evidence>
<feature type="chain" id="PRO_5040730143" evidence="2">
    <location>
        <begin position="16"/>
        <end position="369"/>
    </location>
</feature>
<dbReference type="Proteomes" id="UP001144673">
    <property type="component" value="Chromosome 4"/>
</dbReference>